<reference evidence="9" key="1">
    <citation type="submission" date="2020-02" db="EMBL/GenBank/DDBJ databases">
        <authorList>
            <person name="Meier V. D."/>
        </authorList>
    </citation>
    <scope>NUCLEOTIDE SEQUENCE</scope>
    <source>
        <strain evidence="9">AVDCRST_MAG18</strain>
    </source>
</reference>
<evidence type="ECO:0000256" key="3">
    <source>
        <dbReference type="ARBA" id="ARBA00022448"/>
    </source>
</evidence>
<feature type="transmembrane region" description="Helical" evidence="8">
    <location>
        <begin position="320"/>
        <end position="353"/>
    </location>
</feature>
<dbReference type="GO" id="GO:0005886">
    <property type="term" value="C:plasma membrane"/>
    <property type="evidence" value="ECO:0007669"/>
    <property type="project" value="UniProtKB-SubCell"/>
</dbReference>
<keyword evidence="3" id="KW-0813">Transport</keyword>
<dbReference type="AlphaFoldDB" id="A0A6J4UTS7"/>
<proteinExistence type="inferred from homology"/>
<feature type="transmembrane region" description="Helical" evidence="8">
    <location>
        <begin position="165"/>
        <end position="191"/>
    </location>
</feature>
<dbReference type="EMBL" id="CADCWN010000052">
    <property type="protein sequence ID" value="CAA9556041.1"/>
    <property type="molecule type" value="Genomic_DNA"/>
</dbReference>
<dbReference type="InterPro" id="IPR002549">
    <property type="entry name" value="AI-2E-like"/>
</dbReference>
<feature type="transmembrane region" description="Helical" evidence="8">
    <location>
        <begin position="226"/>
        <end position="248"/>
    </location>
</feature>
<feature type="transmembrane region" description="Helical" evidence="8">
    <location>
        <begin position="281"/>
        <end position="300"/>
    </location>
</feature>
<organism evidence="9">
    <name type="scientific">uncultured Thermomicrobiales bacterium</name>
    <dbReference type="NCBI Taxonomy" id="1645740"/>
    <lineage>
        <taxon>Bacteria</taxon>
        <taxon>Pseudomonadati</taxon>
        <taxon>Thermomicrobiota</taxon>
        <taxon>Thermomicrobia</taxon>
        <taxon>Thermomicrobiales</taxon>
        <taxon>environmental samples</taxon>
    </lineage>
</organism>
<evidence type="ECO:0000256" key="4">
    <source>
        <dbReference type="ARBA" id="ARBA00022475"/>
    </source>
</evidence>
<dbReference type="GO" id="GO:0055085">
    <property type="term" value="P:transmembrane transport"/>
    <property type="evidence" value="ECO:0007669"/>
    <property type="project" value="TreeGrafter"/>
</dbReference>
<evidence type="ECO:0000256" key="5">
    <source>
        <dbReference type="ARBA" id="ARBA00022692"/>
    </source>
</evidence>
<comment type="similarity">
    <text evidence="2">Belongs to the autoinducer-2 exporter (AI-2E) (TC 2.A.86) family.</text>
</comment>
<keyword evidence="6 8" id="KW-1133">Transmembrane helix</keyword>
<dbReference type="Pfam" id="PF01594">
    <property type="entry name" value="AI-2E_transport"/>
    <property type="match status" value="1"/>
</dbReference>
<evidence type="ECO:0000256" key="1">
    <source>
        <dbReference type="ARBA" id="ARBA00004651"/>
    </source>
</evidence>
<comment type="subcellular location">
    <subcellularLocation>
        <location evidence="1">Cell membrane</location>
        <topology evidence="1">Multi-pass membrane protein</topology>
    </subcellularLocation>
</comment>
<accession>A0A6J4UTS7</accession>
<evidence type="ECO:0000256" key="7">
    <source>
        <dbReference type="ARBA" id="ARBA00023136"/>
    </source>
</evidence>
<dbReference type="PANTHER" id="PTHR21716:SF53">
    <property type="entry name" value="PERMEASE PERM-RELATED"/>
    <property type="match status" value="1"/>
</dbReference>
<feature type="transmembrane region" description="Helical" evidence="8">
    <location>
        <begin position="77"/>
        <end position="101"/>
    </location>
</feature>
<name>A0A6J4UTS7_9BACT</name>
<feature type="transmembrane region" description="Helical" evidence="8">
    <location>
        <begin position="21"/>
        <end position="41"/>
    </location>
</feature>
<keyword evidence="4" id="KW-1003">Cell membrane</keyword>
<gene>
    <name evidence="9" type="ORF">AVDCRST_MAG18-681</name>
</gene>
<evidence type="ECO:0000256" key="2">
    <source>
        <dbReference type="ARBA" id="ARBA00009773"/>
    </source>
</evidence>
<keyword evidence="7 8" id="KW-0472">Membrane</keyword>
<protein>
    <recommendedName>
        <fullName evidence="10">AI-2E family transporter</fullName>
    </recommendedName>
</protein>
<dbReference type="PANTHER" id="PTHR21716">
    <property type="entry name" value="TRANSMEMBRANE PROTEIN"/>
    <property type="match status" value="1"/>
</dbReference>
<evidence type="ECO:0008006" key="10">
    <source>
        <dbReference type="Google" id="ProtNLM"/>
    </source>
</evidence>
<sequence length="387" mass="41561">MTGQHPARAVRPRRPPTLIAVAPRVRWALVLLGLVALVLLIRAAPGIFTITIGGFALALILSFPVRALSRLMPRGIAILVTFLTLIGFLALVIVTLIPVLIDQLTALIAATPTLAAQADRLLRDILTPLQERGWLTGTPDDLISQAQQELIDRTQMFAQRFLSLLLSWVTGAINVLLNTFGIIFVASYLLADARKLKAAYLWAAPKRYRADAAGLWEDFGASLSRYIAGLFVVIVVQGVVSTIALTVLQIPYTVVLGAWVSATAILPFVGAWLGAIPAITIAAFISPVKATLVVVVYILIQQLEGNLLTPRIQGQALRVHSILVFLAVIAGGEMAGLTGALLAVPTLAVVRVLFDFLRLRLRVVNPLPVPARAGTAVSRTRKGINES</sequence>
<feature type="transmembrane region" description="Helical" evidence="8">
    <location>
        <begin position="47"/>
        <end position="65"/>
    </location>
</feature>
<keyword evidence="5 8" id="KW-0812">Transmembrane</keyword>
<evidence type="ECO:0000256" key="8">
    <source>
        <dbReference type="SAM" id="Phobius"/>
    </source>
</evidence>
<feature type="transmembrane region" description="Helical" evidence="8">
    <location>
        <begin position="254"/>
        <end position="274"/>
    </location>
</feature>
<evidence type="ECO:0000256" key="6">
    <source>
        <dbReference type="ARBA" id="ARBA00022989"/>
    </source>
</evidence>
<evidence type="ECO:0000313" key="9">
    <source>
        <dbReference type="EMBL" id="CAA9556041.1"/>
    </source>
</evidence>